<feature type="region of interest" description="Disordered" evidence="1">
    <location>
        <begin position="1"/>
        <end position="51"/>
    </location>
</feature>
<dbReference type="EMBL" id="LZYO01000450">
    <property type="protein sequence ID" value="ODH13621.1"/>
    <property type="molecule type" value="Genomic_DNA"/>
</dbReference>
<sequence length="239" mass="26997">MTSPHPATGGDAEPITPVRTPPTPKEEPQEEESPPPLLAGRFGPPPLQTPRQTFAHHSMFRRFWRVNREEPELLVYAAGVCNSAGSDSSRAACGWLFNAHVARFCFRLENSGPTGNIYPQTKERAELRAAIHALTIRQWAGEGWRNVVIATDSKHVVNGVTGQISTWLQWDWQDPSRGMDEDWDLWAFLLGVIRRLFLDGVRVSFWLIPRGWNAQARELAQMATEAPDVEAFVVQKYLR</sequence>
<dbReference type="SUPFAM" id="SSF53098">
    <property type="entry name" value="Ribonuclease H-like"/>
    <property type="match status" value="1"/>
</dbReference>
<comment type="caution">
    <text evidence="3">The sequence shown here is derived from an EMBL/GenBank/DDBJ whole genome shotgun (WGS) entry which is preliminary data.</text>
</comment>
<evidence type="ECO:0000313" key="4">
    <source>
        <dbReference type="Proteomes" id="UP000242814"/>
    </source>
</evidence>
<dbReference type="GO" id="GO:0004523">
    <property type="term" value="F:RNA-DNA hybrid ribonuclease activity"/>
    <property type="evidence" value="ECO:0007669"/>
    <property type="project" value="InterPro"/>
</dbReference>
<name>A0A1D2J5N0_PARBR</name>
<proteinExistence type="predicted"/>
<gene>
    <name evidence="3" type="ORF">ACO22_07076</name>
</gene>
<dbReference type="Proteomes" id="UP000242814">
    <property type="component" value="Unassembled WGS sequence"/>
</dbReference>
<protein>
    <recommendedName>
        <fullName evidence="2">RNase H type-1 domain-containing protein</fullName>
    </recommendedName>
</protein>
<evidence type="ECO:0000313" key="3">
    <source>
        <dbReference type="EMBL" id="ODH13621.1"/>
    </source>
</evidence>
<dbReference type="VEuPathDB" id="FungiDB:PADG_08688"/>
<feature type="domain" description="RNase H type-1" evidence="2">
    <location>
        <begin position="69"/>
        <end position="225"/>
    </location>
</feature>
<organism evidence="3 4">
    <name type="scientific">Paracoccidioides brasiliensis</name>
    <dbReference type="NCBI Taxonomy" id="121759"/>
    <lineage>
        <taxon>Eukaryota</taxon>
        <taxon>Fungi</taxon>
        <taxon>Dikarya</taxon>
        <taxon>Ascomycota</taxon>
        <taxon>Pezizomycotina</taxon>
        <taxon>Eurotiomycetes</taxon>
        <taxon>Eurotiomycetidae</taxon>
        <taxon>Onygenales</taxon>
        <taxon>Ajellomycetaceae</taxon>
        <taxon>Paracoccidioides</taxon>
    </lineage>
</organism>
<accession>A0A1D2J5N0</accession>
<dbReference type="Pfam" id="PF00075">
    <property type="entry name" value="RNase_H"/>
    <property type="match status" value="1"/>
</dbReference>
<evidence type="ECO:0000259" key="2">
    <source>
        <dbReference type="PROSITE" id="PS50879"/>
    </source>
</evidence>
<reference evidence="3 4" key="1">
    <citation type="submission" date="2016-06" db="EMBL/GenBank/DDBJ databases">
        <authorList>
            <person name="Kjaerup R.B."/>
            <person name="Dalgaard T.S."/>
            <person name="Juul-Madsen H.R."/>
        </authorList>
    </citation>
    <scope>NUCLEOTIDE SEQUENCE [LARGE SCALE GENOMIC DNA]</scope>
    <source>
        <strain evidence="3 4">Pb300</strain>
    </source>
</reference>
<dbReference type="CDD" id="cd13934">
    <property type="entry name" value="RNase_H_Dikarya_like"/>
    <property type="match status" value="1"/>
</dbReference>
<dbReference type="InterPro" id="IPR012337">
    <property type="entry name" value="RNaseH-like_sf"/>
</dbReference>
<dbReference type="GO" id="GO:0003676">
    <property type="term" value="F:nucleic acid binding"/>
    <property type="evidence" value="ECO:0007669"/>
    <property type="project" value="InterPro"/>
</dbReference>
<dbReference type="Gene3D" id="3.30.420.10">
    <property type="entry name" value="Ribonuclease H-like superfamily/Ribonuclease H"/>
    <property type="match status" value="1"/>
</dbReference>
<dbReference type="InterPro" id="IPR002156">
    <property type="entry name" value="RNaseH_domain"/>
</dbReference>
<dbReference type="PROSITE" id="PS50879">
    <property type="entry name" value="RNASE_H_1"/>
    <property type="match status" value="1"/>
</dbReference>
<dbReference type="AlphaFoldDB" id="A0A1D2J5N0"/>
<dbReference type="VEuPathDB" id="FungiDB:PABG_12668"/>
<evidence type="ECO:0000256" key="1">
    <source>
        <dbReference type="SAM" id="MobiDB-lite"/>
    </source>
</evidence>
<dbReference type="InterPro" id="IPR036397">
    <property type="entry name" value="RNaseH_sf"/>
</dbReference>